<dbReference type="PANTHER" id="PTHR12356">
    <property type="entry name" value="NUCLEAR MOVEMENT PROTEIN NUDC"/>
    <property type="match status" value="1"/>
</dbReference>
<dbReference type="OMA" id="NQMEWWS"/>
<dbReference type="PANTHER" id="PTHR12356:SF3">
    <property type="entry name" value="NUCLEAR MIGRATION PROTEIN NUDC"/>
    <property type="match status" value="1"/>
</dbReference>
<dbReference type="EnsemblMetazoa" id="SSS_4683s_mrna">
    <property type="protein sequence ID" value="KAF7489976.1"/>
    <property type="gene ID" value="SSS_4683"/>
</dbReference>
<dbReference type="Proteomes" id="UP000616769">
    <property type="component" value="Unassembled WGS sequence"/>
</dbReference>
<comment type="similarity">
    <text evidence="2">Belongs to the nudC family.</text>
</comment>
<dbReference type="EMBL" id="JXLN01010777">
    <property type="protein sequence ID" value="KPM06311.1"/>
    <property type="molecule type" value="Genomic_DNA"/>
</dbReference>
<feature type="domain" description="CS" evidence="8">
    <location>
        <begin position="165"/>
        <end position="256"/>
    </location>
</feature>
<dbReference type="EMBL" id="WVUK01000063">
    <property type="protein sequence ID" value="KAF7489976.1"/>
    <property type="molecule type" value="Genomic_DNA"/>
</dbReference>
<keyword evidence="5" id="KW-0597">Phosphoprotein</keyword>
<evidence type="ECO:0000256" key="3">
    <source>
        <dbReference type="ARBA" id="ARBA00017641"/>
    </source>
</evidence>
<reference evidence="10 13" key="1">
    <citation type="journal article" date="2015" name="Parasit. Vectors">
        <title>Draft genome of the scabies mite.</title>
        <authorList>
            <person name="Rider S.D.Jr."/>
            <person name="Morgan M.S."/>
            <person name="Arlian L.G."/>
        </authorList>
    </citation>
    <scope>NUCLEOTIDE SEQUENCE [LARGE SCALE GENOMIC DNA]</scope>
    <source>
        <strain evidence="10">Arlian Lab</strain>
    </source>
</reference>
<feature type="compositionally biased region" description="Basic and acidic residues" evidence="7">
    <location>
        <begin position="125"/>
        <end position="139"/>
    </location>
</feature>
<evidence type="ECO:0000256" key="4">
    <source>
        <dbReference type="ARBA" id="ARBA00022490"/>
    </source>
</evidence>
<evidence type="ECO:0000313" key="13">
    <source>
        <dbReference type="Proteomes" id="UP000616769"/>
    </source>
</evidence>
<dbReference type="Pfam" id="PF04969">
    <property type="entry name" value="CS"/>
    <property type="match status" value="1"/>
</dbReference>
<evidence type="ECO:0000313" key="9">
    <source>
        <dbReference type="EMBL" id="KAF7489976.1"/>
    </source>
</evidence>
<feature type="region of interest" description="Disordered" evidence="7">
    <location>
        <begin position="103"/>
        <end position="168"/>
    </location>
</feature>
<proteinExistence type="inferred from homology"/>
<reference evidence="12" key="2">
    <citation type="journal article" date="2020" name="PLoS Negl. Trop. Dis.">
        <title>High-quality nuclear genome for Sarcoptes scabiei-A critical resource for a neglected parasite.</title>
        <authorList>
            <person name="Korhonen P.K."/>
            <person name="Gasser R.B."/>
            <person name="Ma G."/>
            <person name="Wang T."/>
            <person name="Stroehlein A.J."/>
            <person name="Young N.D."/>
            <person name="Ang C.S."/>
            <person name="Fernando D.D."/>
            <person name="Lu H.C."/>
            <person name="Taylor S."/>
            <person name="Reynolds S.L."/>
            <person name="Mofiz E."/>
            <person name="Najaraj S.H."/>
            <person name="Gowda H."/>
            <person name="Madugundu A."/>
            <person name="Renuse S."/>
            <person name="Holt D."/>
            <person name="Pandey A."/>
            <person name="Papenfuss A.T."/>
            <person name="Fischer K."/>
        </authorList>
    </citation>
    <scope>NUCLEOTIDE SEQUENCE [LARGE SCALE GENOMIC DNA]</scope>
</reference>
<dbReference type="Pfam" id="PF14050">
    <property type="entry name" value="Nudc_N"/>
    <property type="match status" value="1"/>
</dbReference>
<dbReference type="AlphaFoldDB" id="A0A132A5S4"/>
<keyword evidence="12" id="KW-1185">Reference proteome</keyword>
<protein>
    <recommendedName>
        <fullName evidence="3">Nuclear migration protein nudC</fullName>
    </recommendedName>
    <alternativeName>
        <fullName evidence="6">Nuclear distribution protein C homolog</fullName>
    </alternativeName>
</protein>
<dbReference type="Gene3D" id="2.60.40.790">
    <property type="match status" value="1"/>
</dbReference>
<gene>
    <name evidence="10" type="ORF">QR98_0047850</name>
    <name evidence="9" type="ORF">SSS_4683</name>
</gene>
<keyword evidence="4" id="KW-0963">Cytoplasm</keyword>
<accession>A0A132A5S4</accession>
<evidence type="ECO:0000256" key="5">
    <source>
        <dbReference type="ARBA" id="ARBA00022553"/>
    </source>
</evidence>
<dbReference type="InterPro" id="IPR008978">
    <property type="entry name" value="HSP20-like_chaperone"/>
</dbReference>
<evidence type="ECO:0000256" key="1">
    <source>
        <dbReference type="ARBA" id="ARBA00004496"/>
    </source>
</evidence>
<comment type="subcellular location">
    <subcellularLocation>
        <location evidence="1">Cytoplasm</location>
    </subcellularLocation>
</comment>
<evidence type="ECO:0000259" key="8">
    <source>
        <dbReference type="PROSITE" id="PS51203"/>
    </source>
</evidence>
<name>A0A132A5S4_SARSC</name>
<dbReference type="GO" id="GO:0005737">
    <property type="term" value="C:cytoplasm"/>
    <property type="evidence" value="ECO:0007669"/>
    <property type="project" value="UniProtKB-SubCell"/>
</dbReference>
<dbReference type="InterPro" id="IPR007052">
    <property type="entry name" value="CS_dom"/>
</dbReference>
<evidence type="ECO:0000313" key="12">
    <source>
        <dbReference type="Proteomes" id="UP000070412"/>
    </source>
</evidence>
<evidence type="ECO:0000256" key="6">
    <source>
        <dbReference type="ARBA" id="ARBA00030427"/>
    </source>
</evidence>
<reference evidence="9" key="3">
    <citation type="submission" date="2020-01" db="EMBL/GenBank/DDBJ databases">
        <authorList>
            <person name="Korhonen P.K.K."/>
            <person name="Guangxu M.G."/>
            <person name="Wang T.W."/>
            <person name="Stroehlein A.J.S."/>
            <person name="Young N.D."/>
            <person name="Ang C.-S.A."/>
            <person name="Fernando D.W.F."/>
            <person name="Lu H.L."/>
            <person name="Taylor S.T."/>
            <person name="Ehtesham M.E.M."/>
            <person name="Najaraj S.H.N."/>
            <person name="Harsha G.H.G."/>
            <person name="Madugundu A.M."/>
            <person name="Renuse S.R."/>
            <person name="Holt D.H."/>
            <person name="Pandey A.P."/>
            <person name="Papenfuss A.P."/>
            <person name="Gasser R.B.G."/>
            <person name="Fischer K.F."/>
        </authorList>
    </citation>
    <scope>NUCLEOTIDE SEQUENCE</scope>
    <source>
        <strain evidence="9">SSS_KF_BRIS2020</strain>
    </source>
</reference>
<dbReference type="PROSITE" id="PS51203">
    <property type="entry name" value="CS"/>
    <property type="match status" value="1"/>
</dbReference>
<evidence type="ECO:0000256" key="7">
    <source>
        <dbReference type="SAM" id="MobiDB-lite"/>
    </source>
</evidence>
<dbReference type="OrthoDB" id="416217at2759"/>
<dbReference type="GO" id="GO:0051082">
    <property type="term" value="F:unfolded protein binding"/>
    <property type="evidence" value="ECO:0007669"/>
    <property type="project" value="TreeGrafter"/>
</dbReference>
<reference evidence="11" key="4">
    <citation type="submission" date="2022-06" db="UniProtKB">
        <authorList>
            <consortium name="EnsemblMetazoa"/>
        </authorList>
    </citation>
    <scope>IDENTIFICATION</scope>
</reference>
<dbReference type="SUPFAM" id="SSF49764">
    <property type="entry name" value="HSP20-like chaperones"/>
    <property type="match status" value="1"/>
</dbReference>
<dbReference type="Proteomes" id="UP000070412">
    <property type="component" value="Unassembled WGS sequence"/>
</dbReference>
<evidence type="ECO:0000256" key="2">
    <source>
        <dbReference type="ARBA" id="ARBA00010513"/>
    </source>
</evidence>
<sequence>MMDKNQERFDSILLSMAQEHSGGALEFLDTVLSFLARKTDFFYGSTEENARKIILEKFEKWSAESKKIHQNILNDQMMREKKHQERLANRKREEEEYVKKMMEEPSIVEVTDEEAAEIQQNQNKKLKETENDSDSKNASDETESNVPKDEEDDPSKLKPNTGNGCDLPNYTWTQTLDEIELKVPTRLGIKLKPKDVIVNFKKNSLQIGVKGHPFIIDGELFANIKPEDCFWVIQDACVIALTISKYNQMEWWSKLVKTDPEINTRKIQPESSKLSDLDGETRSMVEKMMYDQRRKEQGLPTSDEEKKHHMLQEFMRQHPEMDFSKCKFN</sequence>
<dbReference type="InterPro" id="IPR037898">
    <property type="entry name" value="NudC_fam"/>
</dbReference>
<dbReference type="FunFam" id="2.60.40.790:FF:000001">
    <property type="entry name" value="Nuclear migration protein nudC"/>
    <property type="match status" value="1"/>
</dbReference>
<organism evidence="10 13">
    <name type="scientific">Sarcoptes scabiei</name>
    <name type="common">Itch mite</name>
    <name type="synonym">Acarus scabiei</name>
    <dbReference type="NCBI Taxonomy" id="52283"/>
    <lineage>
        <taxon>Eukaryota</taxon>
        <taxon>Metazoa</taxon>
        <taxon>Ecdysozoa</taxon>
        <taxon>Arthropoda</taxon>
        <taxon>Chelicerata</taxon>
        <taxon>Arachnida</taxon>
        <taxon>Acari</taxon>
        <taxon>Acariformes</taxon>
        <taxon>Sarcoptiformes</taxon>
        <taxon>Astigmata</taxon>
        <taxon>Psoroptidia</taxon>
        <taxon>Sarcoptoidea</taxon>
        <taxon>Sarcoptidae</taxon>
        <taxon>Sarcoptinae</taxon>
        <taxon>Sarcoptes</taxon>
    </lineage>
</organism>
<dbReference type="InterPro" id="IPR025934">
    <property type="entry name" value="NudC_N_dom"/>
</dbReference>
<dbReference type="VEuPathDB" id="VectorBase:SSCA008427"/>
<evidence type="ECO:0000313" key="10">
    <source>
        <dbReference type="EMBL" id="KPM06311.1"/>
    </source>
</evidence>
<dbReference type="GO" id="GO:0006457">
    <property type="term" value="P:protein folding"/>
    <property type="evidence" value="ECO:0007669"/>
    <property type="project" value="TreeGrafter"/>
</dbReference>
<evidence type="ECO:0000313" key="11">
    <source>
        <dbReference type="EnsemblMetazoa" id="KAF7489976.1"/>
    </source>
</evidence>